<proteinExistence type="predicted"/>
<dbReference type="EMBL" id="JXYS01000023">
    <property type="protein sequence ID" value="KJF18173.1"/>
    <property type="molecule type" value="Genomic_DNA"/>
</dbReference>
<dbReference type="InterPro" id="IPR016195">
    <property type="entry name" value="Pol/histidinol_Pase-like"/>
</dbReference>
<dbReference type="InterPro" id="IPR027417">
    <property type="entry name" value="P-loop_NTPase"/>
</dbReference>
<dbReference type="SUPFAM" id="SSF89550">
    <property type="entry name" value="PHP domain-like"/>
    <property type="match status" value="1"/>
</dbReference>
<feature type="coiled-coil region" evidence="1">
    <location>
        <begin position="478"/>
        <end position="505"/>
    </location>
</feature>
<feature type="compositionally biased region" description="Basic and acidic residues" evidence="2">
    <location>
        <begin position="200"/>
        <end position="209"/>
    </location>
</feature>
<dbReference type="SUPFAM" id="SSF52540">
    <property type="entry name" value="P-loop containing nucleoside triphosphate hydrolases"/>
    <property type="match status" value="1"/>
</dbReference>
<evidence type="ECO:0000256" key="1">
    <source>
        <dbReference type="SAM" id="Coils"/>
    </source>
</evidence>
<keyword evidence="4" id="KW-1185">Reference proteome</keyword>
<dbReference type="Gene3D" id="3.40.50.300">
    <property type="entry name" value="P-loop containing nucleotide triphosphate hydrolases"/>
    <property type="match status" value="2"/>
</dbReference>
<evidence type="ECO:0000313" key="3">
    <source>
        <dbReference type="EMBL" id="KJF18173.1"/>
    </source>
</evidence>
<evidence type="ECO:0000256" key="2">
    <source>
        <dbReference type="SAM" id="MobiDB-lite"/>
    </source>
</evidence>
<evidence type="ECO:0000313" key="4">
    <source>
        <dbReference type="Proteomes" id="UP000032360"/>
    </source>
</evidence>
<feature type="region of interest" description="Disordered" evidence="2">
    <location>
        <begin position="185"/>
        <end position="209"/>
    </location>
</feature>
<protein>
    <recommendedName>
        <fullName evidence="5">ATPase AAA-type core domain-containing protein</fullName>
    </recommendedName>
</protein>
<dbReference type="STRING" id="1280514.AXFE_09180"/>
<keyword evidence="1" id="KW-0175">Coiled coil</keyword>
<sequence>MDFPRGSEWRKWDLHVHTPGTKSGDAYTKSDKDLDWKQFCEVIHDSDVAGVGITDYFSLDSFFEFKKHYESFYPGFIDKAFFPNLELRLPEVLNDAGQSVNIHLLFRPDLSASDARKFLMALQTETTVGKAKKPVFCAELKSANEFESATVSRASIEHAIKQTFGERAIFQDNVLIVTSAKGDGIRPGNKSKGSKKRKNNLSDETDKMSHAFFAGPASRDYFLSTDRLESDEQVTPKPVFGGCDAHSFDTLRSGLGKQSDAEGQRQNITWIKADLTYEGLLQTLIEPAQRVVMQTNEPDFKEPYKYISRVKFSNTADFPTEIVFNRNLNSIIGSRSSGKSALLAFIAHAVDPEDTIQQQIDVSNGDRNMVGPAAGKSWVDVSDVVCSVEWGSAEVTSGKVIYIPQNSLYVISEHPDKVTQKIVPSLFRHYPNFKTDYDQALTKVRAANVDIRAGIVMWFELAAAVDGLSASIRDLGDKNAIMTERDNLQAKIDQIKKESELSDEEIASYLIIAGELDERHTRLTEIDEEVRLLSQYTVKTGDDEASVMPGSVVVSVRVEPSGDQLPDVVAAKVEYQRRRSKDALNASVEKELTEALITTLGVLTKLNSEIERITRDNAELIAKHTANAELEKLSEAHKKQVKALGEIDKKESSRTKKEKAQSDEAAKIAKSLNTRSEAFVQLKSTFTKERRVLEDLVFGVEAQVDPDTVTSLSLAFNKNEITDYVQKVGQPLDYVKAQDDPGSFLAAIRSGTQKLNKGYAVVDTVVNVLATAPEVRFTAELDEDKIGGFGRSSMTPGKQALFALTLLLNESQEPWPLLIDQPEDDLDSRSIYNTVVPYLVERKRERQIIMVSHNANLVIGADSEEVIVANRNGADRPNRDARTFEYLTGSLEHSQPKNEKSKTTLGRYGIREHACEILDGGEEAFQKRKEKYKI</sequence>
<dbReference type="AlphaFoldDB" id="A0A0D8HJQ1"/>
<dbReference type="InterPro" id="IPR054787">
    <property type="entry name" value="TrlF_ATPase"/>
</dbReference>
<evidence type="ECO:0008006" key="5">
    <source>
        <dbReference type="Google" id="ProtNLM"/>
    </source>
</evidence>
<dbReference type="Proteomes" id="UP000032360">
    <property type="component" value="Unassembled WGS sequence"/>
</dbReference>
<dbReference type="NCBIfam" id="NF045780">
    <property type="entry name" value="TrlF_fam_ATP"/>
    <property type="match status" value="1"/>
</dbReference>
<dbReference type="PATRIC" id="fig|1280514.3.peg.1207"/>
<name>A0A0D8HJQ1_9ACTN</name>
<organism evidence="3 4">
    <name type="scientific">Acidithrix ferrooxidans</name>
    <dbReference type="NCBI Taxonomy" id="1280514"/>
    <lineage>
        <taxon>Bacteria</taxon>
        <taxon>Bacillati</taxon>
        <taxon>Actinomycetota</taxon>
        <taxon>Acidimicrobiia</taxon>
        <taxon>Acidimicrobiales</taxon>
        <taxon>Acidimicrobiaceae</taxon>
        <taxon>Acidithrix</taxon>
    </lineage>
</organism>
<dbReference type="RefSeq" id="WP_052604677.1">
    <property type="nucleotide sequence ID" value="NZ_JXYS01000023.1"/>
</dbReference>
<reference evidence="3 4" key="1">
    <citation type="submission" date="2015-01" db="EMBL/GenBank/DDBJ databases">
        <title>Draft genome of the acidophilic iron oxidizer Acidithrix ferrooxidans strain Py-F3.</title>
        <authorList>
            <person name="Poehlein A."/>
            <person name="Eisen S."/>
            <person name="Schloemann M."/>
            <person name="Johnson B.D."/>
            <person name="Daniel R."/>
            <person name="Muehling M."/>
        </authorList>
    </citation>
    <scope>NUCLEOTIDE SEQUENCE [LARGE SCALE GENOMIC DNA]</scope>
    <source>
        <strain evidence="3 4">Py-F3</strain>
    </source>
</reference>
<comment type="caution">
    <text evidence="3">The sequence shown here is derived from an EMBL/GenBank/DDBJ whole genome shotgun (WGS) entry which is preliminary data.</text>
</comment>
<gene>
    <name evidence="3" type="ORF">AXFE_09180</name>
</gene>
<accession>A0A0D8HJQ1</accession>